<dbReference type="AlphaFoldDB" id="M7T6Z9"/>
<evidence type="ECO:0000313" key="3">
    <source>
        <dbReference type="Proteomes" id="UP000012174"/>
    </source>
</evidence>
<organism evidence="2 3">
    <name type="scientific">Eutypa lata (strain UCR-EL1)</name>
    <name type="common">Grapevine dieback disease fungus</name>
    <name type="synonym">Eutypa armeniacae</name>
    <dbReference type="NCBI Taxonomy" id="1287681"/>
    <lineage>
        <taxon>Eukaryota</taxon>
        <taxon>Fungi</taxon>
        <taxon>Dikarya</taxon>
        <taxon>Ascomycota</taxon>
        <taxon>Pezizomycotina</taxon>
        <taxon>Sordariomycetes</taxon>
        <taxon>Xylariomycetidae</taxon>
        <taxon>Xylariales</taxon>
        <taxon>Diatrypaceae</taxon>
        <taxon>Eutypa</taxon>
    </lineage>
</organism>
<dbReference type="Proteomes" id="UP000012174">
    <property type="component" value="Unassembled WGS sequence"/>
</dbReference>
<protein>
    <submittedName>
        <fullName evidence="2">Uncharacterized protein</fullName>
    </submittedName>
</protein>
<feature type="compositionally biased region" description="Polar residues" evidence="1">
    <location>
        <begin position="1"/>
        <end position="12"/>
    </location>
</feature>
<evidence type="ECO:0000313" key="2">
    <source>
        <dbReference type="EMBL" id="EMR72643.1"/>
    </source>
</evidence>
<sequence>MESEQQDIPNSNLRHDSSPPGLRRMSSLFKRIMRKEDASANSSSRNIIVPQLKRSLHREAENTDSTTAGNRLLSWIRSSSDISRSREVLLRLDDPDQLDVSEALQRPVLDRQAPTQRHFLCPCEDAYRQ</sequence>
<dbReference type="HOGENOM" id="CLU_1948812_0_0_1"/>
<feature type="region of interest" description="Disordered" evidence="1">
    <location>
        <begin position="1"/>
        <end position="25"/>
    </location>
</feature>
<evidence type="ECO:0000256" key="1">
    <source>
        <dbReference type="SAM" id="MobiDB-lite"/>
    </source>
</evidence>
<name>M7T6Z9_EUTLA</name>
<reference evidence="3" key="1">
    <citation type="journal article" date="2013" name="Genome Announc.">
        <title>Draft genome sequence of the grapevine dieback fungus Eutypa lata UCR-EL1.</title>
        <authorList>
            <person name="Blanco-Ulate B."/>
            <person name="Rolshausen P.E."/>
            <person name="Cantu D."/>
        </authorList>
    </citation>
    <scope>NUCLEOTIDE SEQUENCE [LARGE SCALE GENOMIC DNA]</scope>
    <source>
        <strain evidence="3">UCR-EL1</strain>
    </source>
</reference>
<accession>M7T6Z9</accession>
<proteinExistence type="predicted"/>
<keyword evidence="3" id="KW-1185">Reference proteome</keyword>
<dbReference type="KEGG" id="ela:UCREL1_300"/>
<gene>
    <name evidence="2" type="ORF">UCREL1_300</name>
</gene>
<dbReference type="EMBL" id="KB705408">
    <property type="protein sequence ID" value="EMR72643.1"/>
    <property type="molecule type" value="Genomic_DNA"/>
</dbReference>